<evidence type="ECO:0000313" key="2">
    <source>
        <dbReference type="EMBL" id="PRQ70948.1"/>
    </source>
</evidence>
<feature type="region of interest" description="Disordered" evidence="1">
    <location>
        <begin position="390"/>
        <end position="411"/>
    </location>
</feature>
<sequence>MLGVRYGASEGKREEAKLRSGLETDGELRRGWLMALSALDFGNTNPRIAVLLLFLYPVLLPCCGRVSRGWVVPSRAPPSRQHSHTLLPAERGRSDAQHAAHRLTHAAHPLAATRKPATRPLAPHLAPVLAPAHPAPANTPRERPGPVPSPSRAHTAHRGGQAGGIRRRAPQCQTEGSLFIRPRRRHGRERRRPRLVARWCARGEVRCGRSGTWRDGRASTAAGWLGTWVGWSRRAGRCGGTRGGTGTCWEWIARRVGPGRRLRFARQGVWVGLERWVLGHDGAERRARTETLVPATTAPHGARRVHRRVRARDRPRSRLVRQALERGVESLVRQQYRLWVRLAVWKSHVDAHTDDDNRHRRPFVPLLVLHLSPPSNRRLDHRLGRVDINRRSNRNRNDHPPLRLDERPFTR</sequence>
<name>A0A2S9ZYW1_RHOTO</name>
<reference evidence="2 3" key="1">
    <citation type="journal article" date="2018" name="Elife">
        <title>Functional genomics of lipid metabolism in the oleaginous yeast Rhodosporidium toruloides.</title>
        <authorList>
            <person name="Coradetti S.T."/>
            <person name="Pinel D."/>
            <person name="Geiselman G."/>
            <person name="Ito M."/>
            <person name="Mondo S."/>
            <person name="Reilly M.C."/>
            <person name="Cheng Y.F."/>
            <person name="Bauer S."/>
            <person name="Grigoriev I."/>
            <person name="Gladden J.M."/>
            <person name="Simmons B.A."/>
            <person name="Brem R."/>
            <person name="Arkin A.P."/>
            <person name="Skerker J.M."/>
        </authorList>
    </citation>
    <scope>NUCLEOTIDE SEQUENCE [LARGE SCALE GENOMIC DNA]</scope>
    <source>
        <strain evidence="2 3">NBRC 0880</strain>
    </source>
</reference>
<organism evidence="2 3">
    <name type="scientific">Rhodotorula toruloides</name>
    <name type="common">Yeast</name>
    <name type="synonym">Rhodosporidium toruloides</name>
    <dbReference type="NCBI Taxonomy" id="5286"/>
    <lineage>
        <taxon>Eukaryota</taxon>
        <taxon>Fungi</taxon>
        <taxon>Dikarya</taxon>
        <taxon>Basidiomycota</taxon>
        <taxon>Pucciniomycotina</taxon>
        <taxon>Microbotryomycetes</taxon>
        <taxon>Sporidiobolales</taxon>
        <taxon>Sporidiobolaceae</taxon>
        <taxon>Rhodotorula</taxon>
    </lineage>
</organism>
<gene>
    <name evidence="2" type="ORF">AAT19DRAFT_10488</name>
</gene>
<dbReference type="EMBL" id="LCTV02000013">
    <property type="protein sequence ID" value="PRQ70948.1"/>
    <property type="molecule type" value="Genomic_DNA"/>
</dbReference>
<accession>A0A2S9ZYW1</accession>
<protein>
    <submittedName>
        <fullName evidence="2">Uncharacterized protein</fullName>
    </submittedName>
</protein>
<dbReference type="AlphaFoldDB" id="A0A2S9ZYW1"/>
<comment type="caution">
    <text evidence="2">The sequence shown here is derived from an EMBL/GenBank/DDBJ whole genome shotgun (WGS) entry which is preliminary data.</text>
</comment>
<dbReference type="Proteomes" id="UP000239560">
    <property type="component" value="Unassembled WGS sequence"/>
</dbReference>
<evidence type="ECO:0000313" key="3">
    <source>
        <dbReference type="Proteomes" id="UP000239560"/>
    </source>
</evidence>
<evidence type="ECO:0000256" key="1">
    <source>
        <dbReference type="SAM" id="MobiDB-lite"/>
    </source>
</evidence>
<proteinExistence type="predicted"/>
<feature type="region of interest" description="Disordered" evidence="1">
    <location>
        <begin position="129"/>
        <end position="170"/>
    </location>
</feature>